<gene>
    <name evidence="20" type="ordered locus">Mboo_1285</name>
</gene>
<dbReference type="eggNOG" id="arCOG01578">
    <property type="taxonomic scope" value="Archaea"/>
</dbReference>
<feature type="transmembrane region" description="Helical" evidence="18">
    <location>
        <begin position="826"/>
        <end position="844"/>
    </location>
</feature>
<dbReference type="InterPro" id="IPR004014">
    <property type="entry name" value="ATPase_P-typ_cation-transptr_N"/>
</dbReference>
<dbReference type="InterPro" id="IPR006415">
    <property type="entry name" value="P-type_ATPase_IIIB"/>
</dbReference>
<feature type="transmembrane region" description="Helical" evidence="18">
    <location>
        <begin position="794"/>
        <end position="820"/>
    </location>
</feature>
<dbReference type="SUPFAM" id="SSF56784">
    <property type="entry name" value="HAD-like"/>
    <property type="match status" value="1"/>
</dbReference>
<evidence type="ECO:0000256" key="4">
    <source>
        <dbReference type="ARBA" id="ARBA00012786"/>
    </source>
</evidence>
<dbReference type="RefSeq" id="WP_012106835.1">
    <property type="nucleotide sequence ID" value="NC_009712.1"/>
</dbReference>
<evidence type="ECO:0000313" key="20">
    <source>
        <dbReference type="EMBL" id="ABS55803.1"/>
    </source>
</evidence>
<dbReference type="InterPro" id="IPR006068">
    <property type="entry name" value="ATPase_P-typ_cation-transptr_C"/>
</dbReference>
<evidence type="ECO:0000256" key="5">
    <source>
        <dbReference type="ARBA" id="ARBA00013555"/>
    </source>
</evidence>
<dbReference type="InterPro" id="IPR059000">
    <property type="entry name" value="ATPase_P-type_domA"/>
</dbReference>
<dbReference type="HOGENOM" id="CLU_002360_6_3_2"/>
<evidence type="ECO:0000256" key="17">
    <source>
        <dbReference type="ARBA" id="ARBA00047295"/>
    </source>
</evidence>
<feature type="transmembrane region" description="Helical" evidence="18">
    <location>
        <begin position="763"/>
        <end position="782"/>
    </location>
</feature>
<dbReference type="Gene3D" id="1.20.1110.10">
    <property type="entry name" value="Calcium-transporting ATPase, transmembrane domain"/>
    <property type="match status" value="1"/>
</dbReference>
<dbReference type="GeneID" id="5409946"/>
<dbReference type="KEGG" id="mbn:Mboo_1285"/>
<name>A7I7U2_METB6</name>
<evidence type="ECO:0000259" key="19">
    <source>
        <dbReference type="SMART" id="SM00831"/>
    </source>
</evidence>
<feature type="transmembrane region" description="Helical" evidence="18">
    <location>
        <begin position="284"/>
        <end position="304"/>
    </location>
</feature>
<dbReference type="GO" id="GO:0015444">
    <property type="term" value="F:P-type magnesium transporter activity"/>
    <property type="evidence" value="ECO:0007669"/>
    <property type="project" value="UniProtKB-EC"/>
</dbReference>
<feature type="transmembrane region" description="Helical" evidence="18">
    <location>
        <begin position="255"/>
        <end position="277"/>
    </location>
</feature>
<dbReference type="EC" id="7.2.2.14" evidence="4"/>
<feature type="transmembrane region" description="Helical" evidence="18">
    <location>
        <begin position="671"/>
        <end position="693"/>
    </location>
</feature>
<dbReference type="EMBL" id="CP000780">
    <property type="protein sequence ID" value="ABS55803.1"/>
    <property type="molecule type" value="Genomic_DNA"/>
</dbReference>
<evidence type="ECO:0000256" key="3">
    <source>
        <dbReference type="ARBA" id="ARBA00008746"/>
    </source>
</evidence>
<evidence type="ECO:0000256" key="8">
    <source>
        <dbReference type="ARBA" id="ARBA00022553"/>
    </source>
</evidence>
<accession>A7I7U2</accession>
<proteinExistence type="inferred from homology"/>
<keyword evidence="21" id="KW-1185">Reference proteome</keyword>
<organism evidence="20 21">
    <name type="scientific">Methanoregula boonei (strain DSM 21154 / JCM 14090 / 6A8)</name>
    <dbReference type="NCBI Taxonomy" id="456442"/>
    <lineage>
        <taxon>Archaea</taxon>
        <taxon>Methanobacteriati</taxon>
        <taxon>Methanobacteriota</taxon>
        <taxon>Stenosarchaea group</taxon>
        <taxon>Methanomicrobia</taxon>
        <taxon>Methanomicrobiales</taxon>
        <taxon>Methanoregulaceae</taxon>
        <taxon>Methanoregula</taxon>
    </lineage>
</organism>
<keyword evidence="10" id="KW-0547">Nucleotide-binding</keyword>
<dbReference type="SFLD" id="SFLDS00003">
    <property type="entry name" value="Haloacid_Dehalogenase"/>
    <property type="match status" value="1"/>
</dbReference>
<evidence type="ECO:0000256" key="1">
    <source>
        <dbReference type="ARBA" id="ARBA00003954"/>
    </source>
</evidence>
<dbReference type="SUPFAM" id="SSF81665">
    <property type="entry name" value="Calcium ATPase, transmembrane domain M"/>
    <property type="match status" value="1"/>
</dbReference>
<dbReference type="InterPro" id="IPR023299">
    <property type="entry name" value="ATPase_P-typ_cyto_dom_N"/>
</dbReference>
<dbReference type="SFLD" id="SFLDF00027">
    <property type="entry name" value="p-type_atpase"/>
    <property type="match status" value="1"/>
</dbReference>
<keyword evidence="7" id="KW-0997">Cell inner membrane</keyword>
<comment type="subcellular location">
    <subcellularLocation>
        <location evidence="2">Cell inner membrane</location>
        <topology evidence="2">Multi-pass membrane protein</topology>
    </subcellularLocation>
</comment>
<dbReference type="InterPro" id="IPR023298">
    <property type="entry name" value="ATPase_P-typ_TM_dom_sf"/>
</dbReference>
<evidence type="ECO:0000256" key="2">
    <source>
        <dbReference type="ARBA" id="ARBA00004429"/>
    </source>
</evidence>
<evidence type="ECO:0000256" key="15">
    <source>
        <dbReference type="ARBA" id="ARBA00023136"/>
    </source>
</evidence>
<dbReference type="NCBIfam" id="TIGR01494">
    <property type="entry name" value="ATPase_P-type"/>
    <property type="match status" value="2"/>
</dbReference>
<evidence type="ECO:0000256" key="13">
    <source>
        <dbReference type="ARBA" id="ARBA00022967"/>
    </source>
</evidence>
<protein>
    <recommendedName>
        <fullName evidence="5">Magnesium-transporting ATPase, P-type 1</fullName>
        <ecNumber evidence="4">7.2.2.14</ecNumber>
    </recommendedName>
    <alternativeName>
        <fullName evidence="16">Mg(2+) transport ATPase, P-type 1</fullName>
    </alternativeName>
</protein>
<keyword evidence="14 18" id="KW-1133">Transmembrane helix</keyword>
<dbReference type="Pfam" id="PF00690">
    <property type="entry name" value="Cation_ATPase_N"/>
    <property type="match status" value="1"/>
</dbReference>
<dbReference type="InterPro" id="IPR044492">
    <property type="entry name" value="P_typ_ATPase_HD_dom"/>
</dbReference>
<evidence type="ECO:0000256" key="18">
    <source>
        <dbReference type="SAM" id="Phobius"/>
    </source>
</evidence>
<dbReference type="NCBIfam" id="TIGR01524">
    <property type="entry name" value="ATPase-IIIB_Mg"/>
    <property type="match status" value="1"/>
</dbReference>
<dbReference type="InterPro" id="IPR036412">
    <property type="entry name" value="HAD-like_sf"/>
</dbReference>
<comment type="catalytic activity">
    <reaction evidence="17">
        <text>Mg(2+)(out) + ATP + H2O = Mg(2+)(in) + ADP + phosphate + H(+)</text>
        <dbReference type="Rhea" id="RHEA:10260"/>
        <dbReference type="ChEBI" id="CHEBI:15377"/>
        <dbReference type="ChEBI" id="CHEBI:15378"/>
        <dbReference type="ChEBI" id="CHEBI:18420"/>
        <dbReference type="ChEBI" id="CHEBI:30616"/>
        <dbReference type="ChEBI" id="CHEBI:43474"/>
        <dbReference type="ChEBI" id="CHEBI:456216"/>
        <dbReference type="EC" id="7.2.2.14"/>
    </reaction>
</comment>
<evidence type="ECO:0000256" key="11">
    <source>
        <dbReference type="ARBA" id="ARBA00022840"/>
    </source>
</evidence>
<dbReference type="GO" id="GO:0005524">
    <property type="term" value="F:ATP binding"/>
    <property type="evidence" value="ECO:0007669"/>
    <property type="project" value="UniProtKB-KW"/>
</dbReference>
<dbReference type="STRING" id="456442.Mboo_1285"/>
<dbReference type="OrthoDB" id="8588at2157"/>
<comment type="similarity">
    <text evidence="3">Belongs to the cation transport ATPase (P-type) (TC 3.A.3) family. Type IIIB subfamily.</text>
</comment>
<evidence type="ECO:0000256" key="6">
    <source>
        <dbReference type="ARBA" id="ARBA00022475"/>
    </source>
</evidence>
<dbReference type="AlphaFoldDB" id="A7I7U2"/>
<dbReference type="InterPro" id="IPR001757">
    <property type="entry name" value="P_typ_ATPase"/>
</dbReference>
<dbReference type="InterPro" id="IPR018303">
    <property type="entry name" value="ATPase_P-typ_P_site"/>
</dbReference>
<dbReference type="InterPro" id="IPR023214">
    <property type="entry name" value="HAD_sf"/>
</dbReference>
<dbReference type="Proteomes" id="UP000002408">
    <property type="component" value="Chromosome"/>
</dbReference>
<dbReference type="Gene3D" id="2.70.150.10">
    <property type="entry name" value="Calcium-transporting ATPase, cytoplasmic transduction domain A"/>
    <property type="match status" value="1"/>
</dbReference>
<evidence type="ECO:0000256" key="16">
    <source>
        <dbReference type="ARBA" id="ARBA00029806"/>
    </source>
</evidence>
<keyword evidence="13" id="KW-1278">Translocase</keyword>
<dbReference type="SFLD" id="SFLDG00002">
    <property type="entry name" value="C1.7:_P-type_atpase_like"/>
    <property type="match status" value="1"/>
</dbReference>
<dbReference type="GO" id="GO:0016887">
    <property type="term" value="F:ATP hydrolysis activity"/>
    <property type="evidence" value="ECO:0007669"/>
    <property type="project" value="InterPro"/>
</dbReference>
<dbReference type="SUPFAM" id="SSF81653">
    <property type="entry name" value="Calcium ATPase, transduction domain A"/>
    <property type="match status" value="1"/>
</dbReference>
<evidence type="ECO:0000256" key="7">
    <source>
        <dbReference type="ARBA" id="ARBA00022519"/>
    </source>
</evidence>
<keyword evidence="9 18" id="KW-0812">Transmembrane</keyword>
<dbReference type="InterPro" id="IPR008250">
    <property type="entry name" value="ATPase_P-typ_transduc_dom_A_sf"/>
</dbReference>
<dbReference type="PROSITE" id="PS00154">
    <property type="entry name" value="ATPASE_E1_E2"/>
    <property type="match status" value="1"/>
</dbReference>
<evidence type="ECO:0000256" key="12">
    <source>
        <dbReference type="ARBA" id="ARBA00022842"/>
    </source>
</evidence>
<evidence type="ECO:0000256" key="9">
    <source>
        <dbReference type="ARBA" id="ARBA00022692"/>
    </source>
</evidence>
<evidence type="ECO:0000313" key="21">
    <source>
        <dbReference type="Proteomes" id="UP000002408"/>
    </source>
</evidence>
<keyword evidence="6" id="KW-1003">Cell membrane</keyword>
<evidence type="ECO:0000256" key="10">
    <source>
        <dbReference type="ARBA" id="ARBA00022741"/>
    </source>
</evidence>
<comment type="function">
    <text evidence="1">Mediates magnesium influx to the cytosol.</text>
</comment>
<dbReference type="PRINTS" id="PR01836">
    <property type="entry name" value="MGATPASE"/>
</dbReference>
<dbReference type="Pfam" id="PF13246">
    <property type="entry name" value="Cation_ATPase"/>
    <property type="match status" value="1"/>
</dbReference>
<keyword evidence="15 18" id="KW-0472">Membrane</keyword>
<evidence type="ECO:0000256" key="14">
    <source>
        <dbReference type="ARBA" id="ARBA00022989"/>
    </source>
</evidence>
<dbReference type="Pfam" id="PF00689">
    <property type="entry name" value="Cation_ATPase_C"/>
    <property type="match status" value="1"/>
</dbReference>
<feature type="transmembrane region" description="Helical" evidence="18">
    <location>
        <begin position="729"/>
        <end position="751"/>
    </location>
</feature>
<dbReference type="Gene3D" id="3.40.1110.10">
    <property type="entry name" value="Calcium-transporting ATPase, cytoplasmic domain N"/>
    <property type="match status" value="1"/>
</dbReference>
<sequence length="864" mass="94634">MFGKKTKQDQQQGNEQDTQLHALPVEGVFARLGTSPQGLSSAEATARAAKYGPNDISQVKKRPILLQYLEHFKNFLIIILLLAAVLSAFTGGVTSAIIIIIIVFISVTIDFFQEYRAGQAAELLRKKIITNASVLRDGTVQEVPIFELVPGDIIFLSAGDIVPADARMITGRDLYVNQSALTGEPYPAEKMPGVSDPAKPLAEAENYIFLGTSVVSGTATAVVTKTGAATEFGSVAKTLVARPPETEFERGLRHFSYLMTQFVFALVIFVFFVNALIKQDILNSLLFSVALAVGMVPELLPMILSLNLSKGAIAMSEKGAIVKHPASIQNFGSMDVLCTDKTGTLTDNQIALVRHLDTEGNDSEEVLTYSYINSTFGTGLKSPLDEAVLRFRHIDIGDYTKIDEIPFDFVRKRVSVVAKTKGGSVIIAKGAPEEVLRICTAEDKGGLIQSLDDEARARIQKIYDEQSTQGFRTLAVCYRTLTGDQTAFSIDDEKEMILVGLITFIDPPKESARESVELLARSGIELKILTGDNELVTRKTCELIGLPIKGVLTGAEIANLDTEGLSRVVNDITIFARVTPVQKNRVMNALKKNGHVVGFMGDGINDAPSIREADVGISVANAVDIAKESADIILLKNDLRILHDGVIEGRKTVGNTMKYILMNTSSNFGNMFSVAGASIFLPFLPMLPIQILLNNLLYSLSQVAIPTDNVDADYTKTPKKWDIGFIKDFTILFGPLSSIFDYITFFILLYFFEANSALFQTSWFVESICTQTLIVFVIRTRVVPFYTSRPSKLLVICAGIITAVGCILPFTILGAFFGFVQPPLTFYAALILIVGGYILLVELAKRWFYRRYASSVERKKMPSA</sequence>
<dbReference type="GO" id="GO:0005886">
    <property type="term" value="C:plasma membrane"/>
    <property type="evidence" value="ECO:0007669"/>
    <property type="project" value="UniProtKB-SubCell"/>
</dbReference>
<keyword evidence="12" id="KW-0460">Magnesium</keyword>
<dbReference type="Pfam" id="PF00122">
    <property type="entry name" value="E1-E2_ATPase"/>
    <property type="match status" value="1"/>
</dbReference>
<dbReference type="Gene3D" id="3.40.50.1000">
    <property type="entry name" value="HAD superfamily/HAD-like"/>
    <property type="match status" value="1"/>
</dbReference>
<feature type="transmembrane region" description="Helical" evidence="18">
    <location>
        <begin position="75"/>
        <end position="105"/>
    </location>
</feature>
<dbReference type="PANTHER" id="PTHR42861">
    <property type="entry name" value="CALCIUM-TRANSPORTING ATPASE"/>
    <property type="match status" value="1"/>
</dbReference>
<keyword evidence="11" id="KW-0067">ATP-binding</keyword>
<feature type="domain" description="Cation-transporting P-type ATPase N-terminal" evidence="19">
    <location>
        <begin position="19"/>
        <end position="92"/>
    </location>
</feature>
<dbReference type="SMART" id="SM00831">
    <property type="entry name" value="Cation_ATPase_N"/>
    <property type="match status" value="1"/>
</dbReference>
<reference evidence="21" key="1">
    <citation type="journal article" date="2015" name="Microbiology">
        <title>Genome of Methanoregula boonei 6A8 reveals adaptations to oligotrophic peatland environments.</title>
        <authorList>
            <person name="Braeuer S."/>
            <person name="Cadillo-Quiroz H."/>
            <person name="Kyrpides N."/>
            <person name="Woyke T."/>
            <person name="Goodwin L."/>
            <person name="Detter C."/>
            <person name="Podell S."/>
            <person name="Yavitt J.B."/>
            <person name="Zinder S.H."/>
        </authorList>
    </citation>
    <scope>NUCLEOTIDE SEQUENCE [LARGE SCALE GENOMIC DNA]</scope>
    <source>
        <strain evidence="21">DSM 21154 / JCM 14090 / 6A8</strain>
    </source>
</reference>
<keyword evidence="8" id="KW-0597">Phosphoprotein</keyword>